<dbReference type="EnsemblPlants" id="Pp3c14_11740V3.3">
    <property type="protein sequence ID" value="Pp3c14_11740V3.3"/>
    <property type="gene ID" value="Pp3c14_11740"/>
</dbReference>
<evidence type="ECO:0000256" key="9">
    <source>
        <dbReference type="ARBA" id="ARBA00024191"/>
    </source>
</evidence>
<evidence type="ECO:0000313" key="15">
    <source>
        <dbReference type="Proteomes" id="UP000006727"/>
    </source>
</evidence>
<evidence type="ECO:0000256" key="1">
    <source>
        <dbReference type="ARBA" id="ARBA00005189"/>
    </source>
</evidence>
<dbReference type="CDD" id="cd02174">
    <property type="entry name" value="CCT"/>
    <property type="match status" value="1"/>
</dbReference>
<dbReference type="EC" id="2.7.7.14" evidence="10"/>
<dbReference type="PaxDb" id="3218-PP1S36_263V6.1"/>
<dbReference type="Gramene" id="Pp3c14_11740V3.4">
    <property type="protein sequence ID" value="Pp3c14_11740V3.4"/>
    <property type="gene ID" value="Pp3c14_11740"/>
</dbReference>
<dbReference type="Pfam" id="PF01467">
    <property type="entry name" value="CTP_transf_like"/>
    <property type="match status" value="2"/>
</dbReference>
<evidence type="ECO:0000256" key="8">
    <source>
        <dbReference type="ARBA" id="ARBA00023264"/>
    </source>
</evidence>
<reference evidence="13 15" key="2">
    <citation type="journal article" date="2018" name="Plant J.">
        <title>The Physcomitrella patens chromosome-scale assembly reveals moss genome structure and evolution.</title>
        <authorList>
            <person name="Lang D."/>
            <person name="Ullrich K.K."/>
            <person name="Murat F."/>
            <person name="Fuchs J."/>
            <person name="Jenkins J."/>
            <person name="Haas F.B."/>
            <person name="Piednoel M."/>
            <person name="Gundlach H."/>
            <person name="Van Bel M."/>
            <person name="Meyberg R."/>
            <person name="Vives C."/>
            <person name="Morata J."/>
            <person name="Symeonidi A."/>
            <person name="Hiss M."/>
            <person name="Muchero W."/>
            <person name="Kamisugi Y."/>
            <person name="Saleh O."/>
            <person name="Blanc G."/>
            <person name="Decker E.L."/>
            <person name="van Gessel N."/>
            <person name="Grimwood J."/>
            <person name="Hayes R.D."/>
            <person name="Graham S.W."/>
            <person name="Gunter L.E."/>
            <person name="McDaniel S.F."/>
            <person name="Hoernstein S.N.W."/>
            <person name="Larsson A."/>
            <person name="Li F.W."/>
            <person name="Perroud P.F."/>
            <person name="Phillips J."/>
            <person name="Ranjan P."/>
            <person name="Rokshar D.S."/>
            <person name="Rothfels C.J."/>
            <person name="Schneider L."/>
            <person name="Shu S."/>
            <person name="Stevenson D.W."/>
            <person name="Thummler F."/>
            <person name="Tillich M."/>
            <person name="Villarreal Aguilar J.C."/>
            <person name="Widiez T."/>
            <person name="Wong G.K."/>
            <person name="Wymore A."/>
            <person name="Zhang Y."/>
            <person name="Zimmer A.D."/>
            <person name="Quatrano R.S."/>
            <person name="Mayer K.F.X."/>
            <person name="Goodstein D."/>
            <person name="Casacuberta J.M."/>
            <person name="Vandepoele K."/>
            <person name="Reski R."/>
            <person name="Cuming A.C."/>
            <person name="Tuskan G.A."/>
            <person name="Maumus F."/>
            <person name="Salse J."/>
            <person name="Schmutz J."/>
            <person name="Rensing S.A."/>
        </authorList>
    </citation>
    <scope>NUCLEOTIDE SEQUENCE [LARGE SCALE GENOMIC DNA]</scope>
    <source>
        <strain evidence="14 15">cv. Gransden 2004</strain>
    </source>
</reference>
<organism evidence="13">
    <name type="scientific">Physcomitrium patens</name>
    <name type="common">Spreading-leaved earth moss</name>
    <name type="synonym">Physcomitrella patens</name>
    <dbReference type="NCBI Taxonomy" id="3218"/>
    <lineage>
        <taxon>Eukaryota</taxon>
        <taxon>Viridiplantae</taxon>
        <taxon>Streptophyta</taxon>
        <taxon>Embryophyta</taxon>
        <taxon>Bryophyta</taxon>
        <taxon>Bryophytina</taxon>
        <taxon>Bryopsida</taxon>
        <taxon>Funariidae</taxon>
        <taxon>Funariales</taxon>
        <taxon>Funariaceae</taxon>
        <taxon>Physcomitrium</taxon>
    </lineage>
</organism>
<dbReference type="EnsemblPlants" id="Pp3c14_11740V3.1">
    <property type="protein sequence ID" value="Pp3c14_11740V3.1"/>
    <property type="gene ID" value="Pp3c14_11740"/>
</dbReference>
<keyword evidence="8" id="KW-1208">Phospholipid metabolism</keyword>
<feature type="domain" description="Cytidyltransferase-like" evidence="12">
    <location>
        <begin position="260"/>
        <end position="386"/>
    </location>
</feature>
<protein>
    <recommendedName>
        <fullName evidence="10">ethanolamine-phosphate cytidylyltransferase</fullName>
        <ecNumber evidence="10">2.7.7.14</ecNumber>
    </recommendedName>
    <alternativeName>
        <fullName evidence="11">CTP:phosphoethanolamine cytidylyltransferase</fullName>
    </alternativeName>
</protein>
<evidence type="ECO:0000256" key="7">
    <source>
        <dbReference type="ARBA" id="ARBA00023209"/>
    </source>
</evidence>
<dbReference type="EnsemblPlants" id="Pp3c14_11740V3.4">
    <property type="protein sequence ID" value="Pp3c14_11740V3.4"/>
    <property type="gene ID" value="Pp3c14_11740"/>
</dbReference>
<keyword evidence="3" id="KW-0444">Lipid biosynthesis</keyword>
<dbReference type="PANTHER" id="PTHR45780:SF2">
    <property type="entry name" value="ETHANOLAMINE-PHOSPHATE CYTIDYLYLTRANSFERASE"/>
    <property type="match status" value="1"/>
</dbReference>
<dbReference type="GO" id="GO:0005737">
    <property type="term" value="C:cytoplasm"/>
    <property type="evidence" value="ECO:0000318"/>
    <property type="project" value="GO_Central"/>
</dbReference>
<dbReference type="RefSeq" id="XP_024394884.1">
    <property type="nucleotide sequence ID" value="XM_024539116.2"/>
</dbReference>
<keyword evidence="5" id="KW-0548">Nucleotidyltransferase</keyword>
<dbReference type="AlphaFoldDB" id="A0A2K1JHF7"/>
<dbReference type="OMA" id="TEYRIDY"/>
<evidence type="ECO:0000313" key="14">
    <source>
        <dbReference type="EnsemblPlants" id="Pp3c14_11740V3.1"/>
    </source>
</evidence>
<evidence type="ECO:0000256" key="6">
    <source>
        <dbReference type="ARBA" id="ARBA00023098"/>
    </source>
</evidence>
<dbReference type="SUPFAM" id="SSF52374">
    <property type="entry name" value="Nucleotidylyl transferase"/>
    <property type="match status" value="2"/>
</dbReference>
<dbReference type="InterPro" id="IPR044608">
    <property type="entry name" value="Ect1/PCYT2"/>
</dbReference>
<feature type="domain" description="Cytidyltransferase-like" evidence="12">
    <location>
        <begin position="62"/>
        <end position="191"/>
    </location>
</feature>
<accession>A0A2K1JHF7</accession>
<comment type="similarity">
    <text evidence="2">Belongs to the cytidylyltransferase family.</text>
</comment>
<evidence type="ECO:0000256" key="3">
    <source>
        <dbReference type="ARBA" id="ARBA00022516"/>
    </source>
</evidence>
<dbReference type="GO" id="GO:0004306">
    <property type="term" value="F:ethanolamine-phosphate cytidylyltransferase activity"/>
    <property type="evidence" value="ECO:0000318"/>
    <property type="project" value="GO_Central"/>
</dbReference>
<name>A0A2K1JHF7_PHYPA</name>
<proteinExistence type="inferred from homology"/>
<dbReference type="GO" id="GO:0006646">
    <property type="term" value="P:phosphatidylethanolamine biosynthetic process"/>
    <property type="evidence" value="ECO:0000318"/>
    <property type="project" value="GO_Central"/>
</dbReference>
<comment type="pathway">
    <text evidence="9">Phospholipid metabolism; phosphatidylethanolamine biosynthesis; phosphatidylethanolamine from ethanolamine: step 2/3.</text>
</comment>
<dbReference type="CDD" id="cd02173">
    <property type="entry name" value="ECT"/>
    <property type="match status" value="1"/>
</dbReference>
<dbReference type="Proteomes" id="UP000006727">
    <property type="component" value="Chromosome 14"/>
</dbReference>
<dbReference type="UniPathway" id="UPA00558">
    <property type="reaction ID" value="UER00742"/>
</dbReference>
<comment type="pathway">
    <text evidence="1">Lipid metabolism.</text>
</comment>
<keyword evidence="7" id="KW-0594">Phospholipid biosynthesis</keyword>
<reference evidence="13 15" key="1">
    <citation type="journal article" date="2008" name="Science">
        <title>The Physcomitrella genome reveals evolutionary insights into the conquest of land by plants.</title>
        <authorList>
            <person name="Rensing S."/>
            <person name="Lang D."/>
            <person name="Zimmer A."/>
            <person name="Terry A."/>
            <person name="Salamov A."/>
            <person name="Shapiro H."/>
            <person name="Nishiyama T."/>
            <person name="Perroud P.-F."/>
            <person name="Lindquist E."/>
            <person name="Kamisugi Y."/>
            <person name="Tanahashi T."/>
            <person name="Sakakibara K."/>
            <person name="Fujita T."/>
            <person name="Oishi K."/>
            <person name="Shin-I T."/>
            <person name="Kuroki Y."/>
            <person name="Toyoda A."/>
            <person name="Suzuki Y."/>
            <person name="Hashimoto A."/>
            <person name="Yamaguchi K."/>
            <person name="Sugano A."/>
            <person name="Kohara Y."/>
            <person name="Fujiyama A."/>
            <person name="Anterola A."/>
            <person name="Aoki S."/>
            <person name="Ashton N."/>
            <person name="Barbazuk W.B."/>
            <person name="Barker E."/>
            <person name="Bennetzen J."/>
            <person name="Bezanilla M."/>
            <person name="Blankenship R."/>
            <person name="Cho S.H."/>
            <person name="Dutcher S."/>
            <person name="Estelle M."/>
            <person name="Fawcett J.A."/>
            <person name="Gundlach H."/>
            <person name="Hanada K."/>
            <person name="Heyl A."/>
            <person name="Hicks K.A."/>
            <person name="Hugh J."/>
            <person name="Lohr M."/>
            <person name="Mayer K."/>
            <person name="Melkozernov A."/>
            <person name="Murata T."/>
            <person name="Nelson D."/>
            <person name="Pils B."/>
            <person name="Prigge M."/>
            <person name="Reiss B."/>
            <person name="Renner T."/>
            <person name="Rombauts S."/>
            <person name="Rushton P."/>
            <person name="Sanderfoot A."/>
            <person name="Schween G."/>
            <person name="Shiu S.-H."/>
            <person name="Stueber K."/>
            <person name="Theodoulou F.L."/>
            <person name="Tu H."/>
            <person name="Van de Peer Y."/>
            <person name="Verrier P.J."/>
            <person name="Waters E."/>
            <person name="Wood A."/>
            <person name="Yang L."/>
            <person name="Cove D."/>
            <person name="Cuming A."/>
            <person name="Hasebe M."/>
            <person name="Lucas S."/>
            <person name="Mishler D.B."/>
            <person name="Reski R."/>
            <person name="Grigoriev I."/>
            <person name="Quatrano R.S."/>
            <person name="Boore J.L."/>
        </authorList>
    </citation>
    <scope>NUCLEOTIDE SEQUENCE [LARGE SCALE GENOMIC DNA]</scope>
    <source>
        <strain evidence="14 15">cv. Gransden 2004</strain>
    </source>
</reference>
<dbReference type="EMBL" id="ABEU02000014">
    <property type="protein sequence ID" value="PNR40978.1"/>
    <property type="molecule type" value="Genomic_DNA"/>
</dbReference>
<dbReference type="Gramene" id="Pp3c14_11740V3.2">
    <property type="protein sequence ID" value="Pp3c14_11740V3.2"/>
    <property type="gene ID" value="Pp3c14_11740"/>
</dbReference>
<dbReference type="Gene3D" id="3.40.50.620">
    <property type="entry name" value="HUPs"/>
    <property type="match status" value="2"/>
</dbReference>
<dbReference type="GeneID" id="112291546"/>
<evidence type="ECO:0000313" key="13">
    <source>
        <dbReference type="EMBL" id="PNR40978.1"/>
    </source>
</evidence>
<dbReference type="PANTHER" id="PTHR45780">
    <property type="entry name" value="ETHANOLAMINE-PHOSPHATE CYTIDYLYLTRANSFERASE"/>
    <property type="match status" value="1"/>
</dbReference>
<evidence type="ECO:0000256" key="4">
    <source>
        <dbReference type="ARBA" id="ARBA00022679"/>
    </source>
</evidence>
<dbReference type="InterPro" id="IPR014729">
    <property type="entry name" value="Rossmann-like_a/b/a_fold"/>
</dbReference>
<sequence length="423" mass="46524">MAQGDWQAAEGLAVVKVLGAMAMASAVVGMAGRVLGIAPLPDLAGGLFPKNNTKKKKKVRVYMDGCFDMMHYGHANALRQARALGDELVVGVMSDEEIKANKGPPVMSMDERVVMVSSVKWVDEVIQDAPYEINVEFMNKLFTEYRIDYIIHGDDPCLLPDGSDAYAHAKKAGRYKQIKRTEGVSSTDIVGRMLLCVRDRITGETPVHASLQRQFSHGHSGNEGTSVGGGTRVSHFLPTSRRIVQFSNGKGPRPDARIVYMDGAFDLFHVGHVETLKAARAMGDFLLVGIHSDQIVSAHRGPNHPIMHVHERSLSVLACRYVDEVIIGAPWEVTKDMITTFNISLVVHGTCAEENLLKNGEIDPYSAAKAAGIFSEIKSPRDITTSTIISRILANHDAYKKRNKKKEESEKNYYLSKTYVNGD</sequence>
<dbReference type="STRING" id="3218.A0A2K1JHF7"/>
<evidence type="ECO:0000256" key="5">
    <source>
        <dbReference type="ARBA" id="ARBA00022695"/>
    </source>
</evidence>
<keyword evidence="4" id="KW-0808">Transferase</keyword>
<dbReference type="EnsemblPlants" id="Pp3c14_11740V3.2">
    <property type="protein sequence ID" value="Pp3c14_11740V3.2"/>
    <property type="gene ID" value="Pp3c14_11740"/>
</dbReference>
<dbReference type="InterPro" id="IPR041723">
    <property type="entry name" value="CCT"/>
</dbReference>
<evidence type="ECO:0000256" key="2">
    <source>
        <dbReference type="ARBA" id="ARBA00010101"/>
    </source>
</evidence>
<dbReference type="InterPro" id="IPR004821">
    <property type="entry name" value="Cyt_trans-like"/>
</dbReference>
<gene>
    <name evidence="14" type="primary">LOC112291546</name>
    <name evidence="13" type="ORF">PHYPA_018381</name>
</gene>
<dbReference type="Gramene" id="Pp3c14_11740V3.1">
    <property type="protein sequence ID" value="Pp3c14_11740V3.1"/>
    <property type="gene ID" value="Pp3c14_11740"/>
</dbReference>
<evidence type="ECO:0000256" key="11">
    <source>
        <dbReference type="ARBA" id="ARBA00031473"/>
    </source>
</evidence>
<reference evidence="14" key="3">
    <citation type="submission" date="2020-12" db="UniProtKB">
        <authorList>
            <consortium name="EnsemblPlants"/>
        </authorList>
    </citation>
    <scope>IDENTIFICATION</scope>
</reference>
<keyword evidence="6" id="KW-0443">Lipid metabolism</keyword>
<evidence type="ECO:0000259" key="12">
    <source>
        <dbReference type="Pfam" id="PF01467"/>
    </source>
</evidence>
<evidence type="ECO:0000256" key="10">
    <source>
        <dbReference type="ARBA" id="ARBA00024221"/>
    </source>
</evidence>
<dbReference type="Gramene" id="Pp3c14_11740V3.3">
    <property type="protein sequence ID" value="Pp3c14_11740V3.3"/>
    <property type="gene ID" value="Pp3c14_11740"/>
</dbReference>
<dbReference type="OrthoDB" id="40021at2759"/>
<keyword evidence="15" id="KW-1185">Reference proteome</keyword>
<dbReference type="NCBIfam" id="TIGR00125">
    <property type="entry name" value="cyt_tran_rel"/>
    <property type="match status" value="2"/>
</dbReference>